<feature type="domain" description="Transcription factor NikR nickel binding C-terminal" evidence="6">
    <location>
        <begin position="54"/>
        <end position="121"/>
    </location>
</feature>
<dbReference type="PANTHER" id="PTHR34719:SF3">
    <property type="entry name" value="NICKEL-RESPONSIVE REGULATOR-RELATED"/>
    <property type="match status" value="1"/>
</dbReference>
<accession>A0A1G7RXP4</accession>
<dbReference type="GO" id="GO:0006355">
    <property type="term" value="P:regulation of DNA-templated transcription"/>
    <property type="evidence" value="ECO:0007669"/>
    <property type="project" value="InterPro"/>
</dbReference>
<dbReference type="EMBL" id="FNBK01000016">
    <property type="protein sequence ID" value="SDG15538.1"/>
    <property type="molecule type" value="Genomic_DNA"/>
</dbReference>
<dbReference type="InterPro" id="IPR010985">
    <property type="entry name" value="Ribbon_hlx_hlx"/>
</dbReference>
<dbReference type="PANTHER" id="PTHR34719">
    <property type="entry name" value="NICKEL-RESPONSIVE REGULATOR"/>
    <property type="match status" value="1"/>
</dbReference>
<dbReference type="OrthoDB" id="25654at2157"/>
<dbReference type="AlphaFoldDB" id="A0A1G7RXP4"/>
<dbReference type="InterPro" id="IPR013321">
    <property type="entry name" value="Arc_rbn_hlx_hlx"/>
</dbReference>
<organism evidence="7 8">
    <name type="scientific">Halorientalis regularis</name>
    <dbReference type="NCBI Taxonomy" id="660518"/>
    <lineage>
        <taxon>Archaea</taxon>
        <taxon>Methanobacteriati</taxon>
        <taxon>Methanobacteriota</taxon>
        <taxon>Stenosarchaea group</taxon>
        <taxon>Halobacteria</taxon>
        <taxon>Halobacteriales</taxon>
        <taxon>Haloarculaceae</taxon>
        <taxon>Halorientalis</taxon>
    </lineage>
</organism>
<evidence type="ECO:0000256" key="3">
    <source>
        <dbReference type="ARBA" id="ARBA00023125"/>
    </source>
</evidence>
<dbReference type="Gene3D" id="1.10.1220.10">
    <property type="entry name" value="Met repressor-like"/>
    <property type="match status" value="1"/>
</dbReference>
<dbReference type="InterPro" id="IPR050192">
    <property type="entry name" value="CopG/NikR_regulator"/>
</dbReference>
<evidence type="ECO:0000313" key="8">
    <source>
        <dbReference type="Proteomes" id="UP000199076"/>
    </source>
</evidence>
<dbReference type="Pfam" id="PF08753">
    <property type="entry name" value="NikR_C"/>
    <property type="match status" value="1"/>
</dbReference>
<dbReference type="GO" id="GO:0003677">
    <property type="term" value="F:DNA binding"/>
    <property type="evidence" value="ECO:0007669"/>
    <property type="project" value="UniProtKB-KW"/>
</dbReference>
<dbReference type="STRING" id="660518.SAMN05216218_11676"/>
<keyword evidence="2" id="KW-0805">Transcription regulation</keyword>
<dbReference type="Pfam" id="PF01402">
    <property type="entry name" value="RHH_1"/>
    <property type="match status" value="1"/>
</dbReference>
<evidence type="ECO:0000259" key="6">
    <source>
        <dbReference type="Pfam" id="PF08753"/>
    </source>
</evidence>
<dbReference type="Gene3D" id="3.30.70.1150">
    <property type="entry name" value="ACT-like. Chain A, domain 2"/>
    <property type="match status" value="1"/>
</dbReference>
<dbReference type="Proteomes" id="UP000199076">
    <property type="component" value="Unassembled WGS sequence"/>
</dbReference>
<dbReference type="InterPro" id="IPR045865">
    <property type="entry name" value="ACT-like_dom_sf"/>
</dbReference>
<sequence length="141" mass="15852">MGIVSVSMPEDLLEEIDDIVETHDYSGRSELFREAGRKLVQEFREPSLEDRDLVAIVSALFPYDSPAVETKMTELRHTHASAVRSNSHSCICDDQGCVETFIIEGELATVSEFVRDVEATNEDVQVEYSLFPVDSIQRPTL</sequence>
<dbReference type="RefSeq" id="WP_092661410.1">
    <property type="nucleotide sequence ID" value="NZ_FNBK01000016.1"/>
</dbReference>
<keyword evidence="3" id="KW-0238">DNA-binding</keyword>
<proteinExistence type="inferred from homology"/>
<keyword evidence="4" id="KW-0804">Transcription</keyword>
<comment type="similarity">
    <text evidence="1">Belongs to the transcriptional regulatory CopG/NikR family.</text>
</comment>
<evidence type="ECO:0000259" key="5">
    <source>
        <dbReference type="Pfam" id="PF01402"/>
    </source>
</evidence>
<dbReference type="SUPFAM" id="SSF55021">
    <property type="entry name" value="ACT-like"/>
    <property type="match status" value="1"/>
</dbReference>
<dbReference type="InterPro" id="IPR027271">
    <property type="entry name" value="Acetolactate_synth/TF_NikR_C"/>
</dbReference>
<dbReference type="CDD" id="cd22231">
    <property type="entry name" value="RHH_NikR_HicB-like"/>
    <property type="match status" value="1"/>
</dbReference>
<feature type="domain" description="Ribbon-helix-helix protein CopG" evidence="5">
    <location>
        <begin position="4"/>
        <end position="35"/>
    </location>
</feature>
<evidence type="ECO:0000256" key="4">
    <source>
        <dbReference type="ARBA" id="ARBA00023163"/>
    </source>
</evidence>
<reference evidence="8" key="1">
    <citation type="submission" date="2016-10" db="EMBL/GenBank/DDBJ databases">
        <authorList>
            <person name="Varghese N."/>
            <person name="Submissions S."/>
        </authorList>
    </citation>
    <scope>NUCLEOTIDE SEQUENCE [LARGE SCALE GENOMIC DNA]</scope>
    <source>
        <strain evidence="8">IBRC-M 10760</strain>
    </source>
</reference>
<dbReference type="InterPro" id="IPR014864">
    <property type="entry name" value="TF_NikR_Ni-bd_C"/>
</dbReference>
<name>A0A1G7RXP4_9EURY</name>
<dbReference type="InterPro" id="IPR002145">
    <property type="entry name" value="CopG"/>
</dbReference>
<evidence type="ECO:0000256" key="2">
    <source>
        <dbReference type="ARBA" id="ARBA00023015"/>
    </source>
</evidence>
<evidence type="ECO:0000313" key="7">
    <source>
        <dbReference type="EMBL" id="SDG15538.1"/>
    </source>
</evidence>
<dbReference type="SUPFAM" id="SSF47598">
    <property type="entry name" value="Ribbon-helix-helix"/>
    <property type="match status" value="1"/>
</dbReference>
<keyword evidence="8" id="KW-1185">Reference proteome</keyword>
<evidence type="ECO:0000256" key="1">
    <source>
        <dbReference type="ARBA" id="ARBA00008478"/>
    </source>
</evidence>
<gene>
    <name evidence="7" type="ORF">SAMN05216218_11676</name>
</gene>
<protein>
    <submittedName>
        <fullName evidence="7">Transcriptional regulator, CopG family</fullName>
    </submittedName>
</protein>